<accession>A0A6C2TXB5</accession>
<protein>
    <recommendedName>
        <fullName evidence="1">Glycosyltransferase subfamily 4-like N-terminal domain-containing protein</fullName>
    </recommendedName>
</protein>
<dbReference type="RefSeq" id="WP_168441933.1">
    <property type="nucleotide sequence ID" value="NZ_CAAHFG010000001.1"/>
</dbReference>
<sequence length="382" mass="42230">MKKVVMIQRVACDYRLAFFQQLHAGLQEKGIAFELVAGLPWEGEGFVDVLDQLPFGTRLRNIRLFKNVYWEEGALAACKNADLVIFEQANAALHLYPLLLGIHHRGQKIAFYGHGAHLNKSKPHPMRDAWRRFWSTRVDWWFAYTQLSADIVLNDGFPMEKMTVVNNAIDTDELRVARNALSDGDLDATYQKLFGLPKGKEITGIFCARLTELKWIPFLLEALLLIKARVPGFTMIIIGDGPYADEVKNFCTEHPWCHWAGAVHGTKRVELLALGDVWLNPGMTGLSILDAFAMGMPFFTVDSGIHSPEIAYLQDGRNGGLCGNDPKEFAASVVEVCLDAGHLSAMKQAATKDGEKYTTASMAKNFAGGIAVALGIGEKATS</sequence>
<dbReference type="AlphaFoldDB" id="A0A6C2TXB5"/>
<dbReference type="Pfam" id="PF13692">
    <property type="entry name" value="Glyco_trans_1_4"/>
    <property type="match status" value="1"/>
</dbReference>
<evidence type="ECO:0000259" key="1">
    <source>
        <dbReference type="Pfam" id="PF13439"/>
    </source>
</evidence>
<dbReference type="Proteomes" id="UP000366872">
    <property type="component" value="Unassembled WGS sequence"/>
</dbReference>
<dbReference type="InterPro" id="IPR028098">
    <property type="entry name" value="Glyco_trans_4-like_N"/>
</dbReference>
<evidence type="ECO:0000313" key="2">
    <source>
        <dbReference type="EMBL" id="VGO12154.1"/>
    </source>
</evidence>
<feature type="domain" description="Glycosyltransferase subfamily 4-like N-terminal" evidence="1">
    <location>
        <begin position="21"/>
        <end position="173"/>
    </location>
</feature>
<dbReference type="PANTHER" id="PTHR45947">
    <property type="entry name" value="SULFOQUINOVOSYL TRANSFERASE SQD2"/>
    <property type="match status" value="1"/>
</dbReference>
<evidence type="ECO:0000313" key="3">
    <source>
        <dbReference type="Proteomes" id="UP000366872"/>
    </source>
</evidence>
<dbReference type="PANTHER" id="PTHR45947:SF3">
    <property type="entry name" value="SULFOQUINOVOSYL TRANSFERASE SQD2"/>
    <property type="match status" value="1"/>
</dbReference>
<gene>
    <name evidence="2" type="ORF">PDESU_00705</name>
</gene>
<reference evidence="2 3" key="1">
    <citation type="submission" date="2019-04" db="EMBL/GenBank/DDBJ databases">
        <authorList>
            <person name="Van Vliet M D."/>
        </authorList>
    </citation>
    <scope>NUCLEOTIDE SEQUENCE [LARGE SCALE GENOMIC DNA]</scope>
    <source>
        <strain evidence="2 3">F1</strain>
    </source>
</reference>
<dbReference type="EMBL" id="CAAHFG010000001">
    <property type="protein sequence ID" value="VGO12154.1"/>
    <property type="molecule type" value="Genomic_DNA"/>
</dbReference>
<organism evidence="2 3">
    <name type="scientific">Pontiella desulfatans</name>
    <dbReference type="NCBI Taxonomy" id="2750659"/>
    <lineage>
        <taxon>Bacteria</taxon>
        <taxon>Pseudomonadati</taxon>
        <taxon>Kiritimatiellota</taxon>
        <taxon>Kiritimatiellia</taxon>
        <taxon>Kiritimatiellales</taxon>
        <taxon>Pontiellaceae</taxon>
        <taxon>Pontiella</taxon>
    </lineage>
</organism>
<dbReference type="GO" id="GO:0016757">
    <property type="term" value="F:glycosyltransferase activity"/>
    <property type="evidence" value="ECO:0007669"/>
    <property type="project" value="TreeGrafter"/>
</dbReference>
<dbReference type="InterPro" id="IPR050194">
    <property type="entry name" value="Glycosyltransferase_grp1"/>
</dbReference>
<keyword evidence="3" id="KW-1185">Reference proteome</keyword>
<dbReference type="Gene3D" id="3.40.50.2000">
    <property type="entry name" value="Glycogen Phosphorylase B"/>
    <property type="match status" value="2"/>
</dbReference>
<proteinExistence type="predicted"/>
<dbReference type="Pfam" id="PF13439">
    <property type="entry name" value="Glyco_transf_4"/>
    <property type="match status" value="1"/>
</dbReference>
<name>A0A6C2TXB5_PONDE</name>
<dbReference type="SUPFAM" id="SSF53756">
    <property type="entry name" value="UDP-Glycosyltransferase/glycogen phosphorylase"/>
    <property type="match status" value="1"/>
</dbReference>
<dbReference type="CDD" id="cd03801">
    <property type="entry name" value="GT4_PimA-like"/>
    <property type="match status" value="1"/>
</dbReference>